<reference evidence="1" key="1">
    <citation type="submission" date="2023-03" db="EMBL/GenBank/DDBJ databases">
        <title>Andean soil-derived lignocellulolytic bacterial consortium as a source of novel taxa and putative plastic-active enzymes.</title>
        <authorList>
            <person name="Diaz-Garcia L."/>
            <person name="Chuvochina M."/>
            <person name="Feuerriegel G."/>
            <person name="Bunk B."/>
            <person name="Sproer C."/>
            <person name="Streit W.R."/>
            <person name="Rodriguez L.M."/>
            <person name="Overmann J."/>
            <person name="Jimenez D.J."/>
        </authorList>
    </citation>
    <scope>NUCLEOTIDE SEQUENCE</scope>
    <source>
        <strain evidence="1">MAG 4196</strain>
    </source>
</reference>
<dbReference type="PANTHER" id="PTHR30143:SF0">
    <property type="entry name" value="2-KETO-4-PENTENOATE HYDRATASE"/>
    <property type="match status" value="1"/>
</dbReference>
<evidence type="ECO:0000313" key="1">
    <source>
        <dbReference type="EMBL" id="WEK06024.1"/>
    </source>
</evidence>
<dbReference type="AlphaFoldDB" id="A0AAJ6B250"/>
<gene>
    <name evidence="1" type="ORF">P0Y65_07150</name>
</gene>
<accession>A0AAJ6B250</accession>
<protein>
    <recommendedName>
        <fullName evidence="3">2-keto-4-pentenoate hydratase</fullName>
    </recommendedName>
</protein>
<dbReference type="GO" id="GO:0005737">
    <property type="term" value="C:cytoplasm"/>
    <property type="evidence" value="ECO:0007669"/>
    <property type="project" value="TreeGrafter"/>
</dbReference>
<dbReference type="EMBL" id="CP119312">
    <property type="protein sequence ID" value="WEK06024.1"/>
    <property type="molecule type" value="Genomic_DNA"/>
</dbReference>
<dbReference type="PANTHER" id="PTHR30143">
    <property type="entry name" value="ACID HYDRATASE"/>
    <property type="match status" value="1"/>
</dbReference>
<sequence length="248" mass="25687">MTLNTTEDLAAALIAAHDGGPLIDSVPAHLRPVDMPAVVALQDMIVDRIGAVGGWKVMAGGTGEPLCAPIPTNRYFADGETIDAARHRLVLVELEIGVKLGQDLAADADLAAVEAAIASIHPTLELIGSPFVDRDAVDFNTKLADLQSNGCVVVGQAMEGLAKNAFSTLMAELTFDGTVATTAGGGASWQAILEALRWLASHSASRGLQLRQGQVIITGSRVIAPIGQARLIQGQLGLEGTVAARIQS</sequence>
<dbReference type="InterPro" id="IPR036663">
    <property type="entry name" value="Fumarylacetoacetase_C_sf"/>
</dbReference>
<dbReference type="SUPFAM" id="SSF56529">
    <property type="entry name" value="FAH"/>
    <property type="match status" value="1"/>
</dbReference>
<proteinExistence type="predicted"/>
<organism evidence="1 2">
    <name type="scientific">Candidatus Devosia phytovorans</name>
    <dbReference type="NCBI Taxonomy" id="3121372"/>
    <lineage>
        <taxon>Bacteria</taxon>
        <taxon>Pseudomonadati</taxon>
        <taxon>Pseudomonadota</taxon>
        <taxon>Alphaproteobacteria</taxon>
        <taxon>Hyphomicrobiales</taxon>
        <taxon>Devosiaceae</taxon>
        <taxon>Devosia</taxon>
    </lineage>
</organism>
<dbReference type="InterPro" id="IPR050772">
    <property type="entry name" value="Hydratase-Decarb/MhpD_sf"/>
</dbReference>
<dbReference type="Gene3D" id="3.90.850.10">
    <property type="entry name" value="Fumarylacetoacetase-like, C-terminal domain"/>
    <property type="match status" value="1"/>
</dbReference>
<dbReference type="Proteomes" id="UP001217476">
    <property type="component" value="Chromosome"/>
</dbReference>
<evidence type="ECO:0000313" key="2">
    <source>
        <dbReference type="Proteomes" id="UP001217476"/>
    </source>
</evidence>
<dbReference type="GO" id="GO:0008684">
    <property type="term" value="F:2-oxopent-4-enoate hydratase activity"/>
    <property type="evidence" value="ECO:0007669"/>
    <property type="project" value="TreeGrafter"/>
</dbReference>
<evidence type="ECO:0008006" key="3">
    <source>
        <dbReference type="Google" id="ProtNLM"/>
    </source>
</evidence>
<name>A0AAJ6B250_9HYPH</name>